<keyword evidence="6 9" id="KW-1133">Transmembrane helix</keyword>
<keyword evidence="12" id="KW-1185">Reference proteome</keyword>
<gene>
    <name evidence="11" type="ORF">LLY24_05120</name>
</gene>
<comment type="function">
    <text evidence="9">Part of the tripartite ATP-independent periplasmic (TRAP) transport system.</text>
</comment>
<protein>
    <recommendedName>
        <fullName evidence="9">TRAP transporter small permease protein</fullName>
    </recommendedName>
</protein>
<comment type="subunit">
    <text evidence="9">The complex comprises the extracytoplasmic solute receptor protein and the two transmembrane proteins.</text>
</comment>
<keyword evidence="3" id="KW-1003">Cell membrane</keyword>
<evidence type="ECO:0000259" key="10">
    <source>
        <dbReference type="Pfam" id="PF04290"/>
    </source>
</evidence>
<evidence type="ECO:0000256" key="2">
    <source>
        <dbReference type="ARBA" id="ARBA00022448"/>
    </source>
</evidence>
<dbReference type="InterPro" id="IPR007387">
    <property type="entry name" value="TRAP_DctQ"/>
</dbReference>
<comment type="caution">
    <text evidence="11">The sequence shown here is derived from an EMBL/GenBank/DDBJ whole genome shotgun (WGS) entry which is preliminary data.</text>
</comment>
<keyword evidence="2 9" id="KW-0813">Transport</keyword>
<feature type="domain" description="Tripartite ATP-independent periplasmic transporters DctQ component" evidence="10">
    <location>
        <begin position="26"/>
        <end position="172"/>
    </location>
</feature>
<dbReference type="EMBL" id="JAJISC010000002">
    <property type="protein sequence ID" value="MCS2608704.1"/>
    <property type="molecule type" value="Genomic_DNA"/>
</dbReference>
<dbReference type="RefSeq" id="WP_259035212.1">
    <property type="nucleotide sequence ID" value="NZ_JAJISC010000002.1"/>
</dbReference>
<reference evidence="11" key="1">
    <citation type="submission" date="2021-11" db="EMBL/GenBank/DDBJ databases">
        <title>Halomonas sp., isolated from a coastal aquaculture zone in Dongshan Bay.</title>
        <authorList>
            <person name="Lin W."/>
        </authorList>
    </citation>
    <scope>NUCLEOTIDE SEQUENCE</scope>
    <source>
        <strain evidence="11">Yzlin-01</strain>
    </source>
</reference>
<dbReference type="InterPro" id="IPR055348">
    <property type="entry name" value="DctQ"/>
</dbReference>
<evidence type="ECO:0000256" key="5">
    <source>
        <dbReference type="ARBA" id="ARBA00022692"/>
    </source>
</evidence>
<feature type="transmembrane region" description="Helical" evidence="9">
    <location>
        <begin position="147"/>
        <end position="170"/>
    </location>
</feature>
<feature type="transmembrane region" description="Helical" evidence="9">
    <location>
        <begin position="16"/>
        <end position="35"/>
    </location>
</feature>
<feature type="transmembrane region" description="Helical" evidence="9">
    <location>
        <begin position="86"/>
        <end position="111"/>
    </location>
</feature>
<evidence type="ECO:0000313" key="11">
    <source>
        <dbReference type="EMBL" id="MCS2608704.1"/>
    </source>
</evidence>
<evidence type="ECO:0000256" key="8">
    <source>
        <dbReference type="ARBA" id="ARBA00038436"/>
    </source>
</evidence>
<name>A0ABT2EDF8_9GAMM</name>
<dbReference type="PANTHER" id="PTHR35011">
    <property type="entry name" value="2,3-DIKETO-L-GULONATE TRAP TRANSPORTER SMALL PERMEASE PROTEIN YIAM"/>
    <property type="match status" value="1"/>
</dbReference>
<dbReference type="Proteomes" id="UP001165542">
    <property type="component" value="Unassembled WGS sequence"/>
</dbReference>
<organism evidence="11 12">
    <name type="scientific">Halomonas dongshanensis</name>
    <dbReference type="NCBI Taxonomy" id="2890835"/>
    <lineage>
        <taxon>Bacteria</taxon>
        <taxon>Pseudomonadati</taxon>
        <taxon>Pseudomonadota</taxon>
        <taxon>Gammaproteobacteria</taxon>
        <taxon>Oceanospirillales</taxon>
        <taxon>Halomonadaceae</taxon>
        <taxon>Halomonas</taxon>
    </lineage>
</organism>
<evidence type="ECO:0000256" key="1">
    <source>
        <dbReference type="ARBA" id="ARBA00004429"/>
    </source>
</evidence>
<evidence type="ECO:0000256" key="4">
    <source>
        <dbReference type="ARBA" id="ARBA00022519"/>
    </source>
</evidence>
<comment type="subcellular location">
    <subcellularLocation>
        <location evidence="1 9">Cell inner membrane</location>
        <topology evidence="1 9">Multi-pass membrane protein</topology>
    </subcellularLocation>
</comment>
<comment type="similarity">
    <text evidence="8 9">Belongs to the TRAP transporter small permease family.</text>
</comment>
<keyword evidence="4 9" id="KW-0997">Cell inner membrane</keyword>
<feature type="transmembrane region" description="Helical" evidence="9">
    <location>
        <begin position="41"/>
        <end position="65"/>
    </location>
</feature>
<evidence type="ECO:0000256" key="9">
    <source>
        <dbReference type="RuleBase" id="RU369079"/>
    </source>
</evidence>
<proteinExistence type="inferred from homology"/>
<sequence length="185" mass="20472">MLIEQLSRAMARGEELAAAGLAAAVTGLILLNVAFRAAGHPLYWVSELAIYTMIWMTFLIASAVLKRRQSLTVTLLVDALPARARALMGALVDVVVLAFALVLVWLCWRWYQPLALWRAGFDVAAFQGETFNFIYAENTSTLGIKKFWCWLIVPWFALSLTVHASANLLLRLSRRSARGSSEASA</sequence>
<accession>A0ABT2EDF8</accession>
<evidence type="ECO:0000256" key="7">
    <source>
        <dbReference type="ARBA" id="ARBA00023136"/>
    </source>
</evidence>
<dbReference type="Pfam" id="PF04290">
    <property type="entry name" value="DctQ"/>
    <property type="match status" value="1"/>
</dbReference>
<dbReference type="PANTHER" id="PTHR35011:SF2">
    <property type="entry name" value="2,3-DIKETO-L-GULONATE TRAP TRANSPORTER SMALL PERMEASE PROTEIN YIAM"/>
    <property type="match status" value="1"/>
</dbReference>
<keyword evidence="7 9" id="KW-0472">Membrane</keyword>
<keyword evidence="5 9" id="KW-0812">Transmembrane</keyword>
<evidence type="ECO:0000256" key="3">
    <source>
        <dbReference type="ARBA" id="ARBA00022475"/>
    </source>
</evidence>
<evidence type="ECO:0000256" key="6">
    <source>
        <dbReference type="ARBA" id="ARBA00022989"/>
    </source>
</evidence>
<evidence type="ECO:0000313" key="12">
    <source>
        <dbReference type="Proteomes" id="UP001165542"/>
    </source>
</evidence>